<feature type="compositionally biased region" description="Basic and acidic residues" evidence="1">
    <location>
        <begin position="179"/>
        <end position="189"/>
    </location>
</feature>
<accession>A0ABW3Y3G7</accession>
<evidence type="ECO:0000313" key="5">
    <source>
        <dbReference type="Proteomes" id="UP001597201"/>
    </source>
</evidence>
<evidence type="ECO:0000259" key="3">
    <source>
        <dbReference type="PROSITE" id="PS50206"/>
    </source>
</evidence>
<dbReference type="Pfam" id="PF00581">
    <property type="entry name" value="Rhodanese"/>
    <property type="match status" value="1"/>
</dbReference>
<dbReference type="Proteomes" id="UP001597201">
    <property type="component" value="Unassembled WGS sequence"/>
</dbReference>
<dbReference type="InterPro" id="IPR036873">
    <property type="entry name" value="Rhodanese-like_dom_sf"/>
</dbReference>
<keyword evidence="2" id="KW-0472">Membrane</keyword>
<comment type="caution">
    <text evidence="4">The sequence shown here is derived from an EMBL/GenBank/DDBJ whole genome shotgun (WGS) entry which is preliminary data.</text>
</comment>
<keyword evidence="2" id="KW-1133">Transmembrane helix</keyword>
<name>A0ABW3Y3G7_9FLAO</name>
<keyword evidence="2" id="KW-0812">Transmembrane</keyword>
<reference evidence="5" key="1">
    <citation type="journal article" date="2019" name="Int. J. Syst. Evol. Microbiol.">
        <title>The Global Catalogue of Microorganisms (GCM) 10K type strain sequencing project: providing services to taxonomists for standard genome sequencing and annotation.</title>
        <authorList>
            <consortium name="The Broad Institute Genomics Platform"/>
            <consortium name="The Broad Institute Genome Sequencing Center for Infectious Disease"/>
            <person name="Wu L."/>
            <person name="Ma J."/>
        </authorList>
    </citation>
    <scope>NUCLEOTIDE SEQUENCE [LARGE SCALE GENOMIC DNA]</scope>
    <source>
        <strain evidence="5">CCUG 61485</strain>
    </source>
</reference>
<dbReference type="EMBL" id="JBHTMY010000003">
    <property type="protein sequence ID" value="MFD1315813.1"/>
    <property type="molecule type" value="Genomic_DNA"/>
</dbReference>
<evidence type="ECO:0000256" key="1">
    <source>
        <dbReference type="SAM" id="MobiDB-lite"/>
    </source>
</evidence>
<feature type="transmembrane region" description="Helical" evidence="2">
    <location>
        <begin position="12"/>
        <end position="28"/>
    </location>
</feature>
<evidence type="ECO:0000313" key="4">
    <source>
        <dbReference type="EMBL" id="MFD1315813.1"/>
    </source>
</evidence>
<dbReference type="CDD" id="cd00158">
    <property type="entry name" value="RHOD"/>
    <property type="match status" value="1"/>
</dbReference>
<feature type="region of interest" description="Disordered" evidence="1">
    <location>
        <begin position="179"/>
        <end position="209"/>
    </location>
</feature>
<organism evidence="4 5">
    <name type="scientific">Namhaeicola litoreus</name>
    <dbReference type="NCBI Taxonomy" id="1052145"/>
    <lineage>
        <taxon>Bacteria</taxon>
        <taxon>Pseudomonadati</taxon>
        <taxon>Bacteroidota</taxon>
        <taxon>Flavobacteriia</taxon>
        <taxon>Flavobacteriales</taxon>
        <taxon>Flavobacteriaceae</taxon>
        <taxon>Namhaeicola</taxon>
    </lineage>
</organism>
<proteinExistence type="predicted"/>
<protein>
    <submittedName>
        <fullName evidence="4">Rhodanese-like domain-containing protein</fullName>
    </submittedName>
</protein>
<evidence type="ECO:0000256" key="2">
    <source>
        <dbReference type="SAM" id="Phobius"/>
    </source>
</evidence>
<dbReference type="SUPFAM" id="SSF52821">
    <property type="entry name" value="Rhodanese/Cell cycle control phosphatase"/>
    <property type="match status" value="1"/>
</dbReference>
<sequence length="209" mass="23943">MKELEKTKRISISAVIFLLVLVIALLTYKKPKYTFLKSSHETLQEMVQKNYLLDQQDLVKDTAGYALIDTRDLYEFNKSHLLNAENIPLKDVFEDSSLDYFEMLNRQQKTAVLYGSNPSEVVSIWMTLYQMGYENVSVLSISATNERNNLLVKDYTLEKANVDYRKTLDSLRSLKTKIETVKPKTEKKPAPKKVVPAPKKKKAVPEGGC</sequence>
<dbReference type="InterPro" id="IPR001763">
    <property type="entry name" value="Rhodanese-like_dom"/>
</dbReference>
<feature type="domain" description="Rhodanese" evidence="3">
    <location>
        <begin position="61"/>
        <end position="153"/>
    </location>
</feature>
<gene>
    <name evidence="4" type="ORF">ACFQ39_09310</name>
</gene>
<dbReference type="RefSeq" id="WP_377178343.1">
    <property type="nucleotide sequence ID" value="NZ_JBHTMY010000003.1"/>
</dbReference>
<dbReference type="Gene3D" id="3.40.250.10">
    <property type="entry name" value="Rhodanese-like domain"/>
    <property type="match status" value="1"/>
</dbReference>
<dbReference type="PROSITE" id="PS50206">
    <property type="entry name" value="RHODANESE_3"/>
    <property type="match status" value="1"/>
</dbReference>
<keyword evidence="5" id="KW-1185">Reference proteome</keyword>